<gene>
    <name evidence="12" type="ORF">UCMB321_2903</name>
</gene>
<dbReference type="SMART" id="SM00382">
    <property type="entry name" value="AAA"/>
    <property type="match status" value="1"/>
</dbReference>
<dbReference type="GO" id="GO:0005524">
    <property type="term" value="F:ATP binding"/>
    <property type="evidence" value="ECO:0007669"/>
    <property type="project" value="UniProtKB-KW"/>
</dbReference>
<keyword evidence="1" id="KW-0813">Transport</keyword>
<keyword evidence="13" id="KW-1185">Reference proteome</keyword>
<evidence type="ECO:0000256" key="7">
    <source>
        <dbReference type="ARBA" id="ARBA00022967"/>
    </source>
</evidence>
<dbReference type="Pfam" id="PF08402">
    <property type="entry name" value="TOBE_2"/>
    <property type="match status" value="1"/>
</dbReference>
<dbReference type="PANTHER" id="PTHR42781">
    <property type="entry name" value="SPERMIDINE/PUTRESCINE IMPORT ATP-BINDING PROTEIN POTA"/>
    <property type="match status" value="1"/>
</dbReference>
<evidence type="ECO:0000256" key="3">
    <source>
        <dbReference type="ARBA" id="ARBA00022496"/>
    </source>
</evidence>
<dbReference type="Pfam" id="PF00005">
    <property type="entry name" value="ABC_tran"/>
    <property type="match status" value="1"/>
</dbReference>
<dbReference type="GO" id="GO:0016887">
    <property type="term" value="F:ATP hydrolysis activity"/>
    <property type="evidence" value="ECO:0007669"/>
    <property type="project" value="InterPro"/>
</dbReference>
<dbReference type="Proteomes" id="UP000031535">
    <property type="component" value="Unassembled WGS sequence"/>
</dbReference>
<dbReference type="PATRIC" id="fig|226910.6.peg.2894"/>
<dbReference type="Gene3D" id="3.40.50.300">
    <property type="entry name" value="P-loop containing nucleotide triphosphate hydrolases"/>
    <property type="match status" value="1"/>
</dbReference>
<dbReference type="InterPro" id="IPR027417">
    <property type="entry name" value="P-loop_NTPase"/>
</dbReference>
<dbReference type="PROSITE" id="PS00211">
    <property type="entry name" value="ABC_TRANSPORTER_1"/>
    <property type="match status" value="1"/>
</dbReference>
<evidence type="ECO:0000256" key="2">
    <source>
        <dbReference type="ARBA" id="ARBA00022475"/>
    </source>
</evidence>
<keyword evidence="4" id="KW-0997">Cell inner membrane</keyword>
<dbReference type="InterPro" id="IPR015853">
    <property type="entry name" value="ABC_transpr_FbpC"/>
</dbReference>
<dbReference type="OrthoDB" id="9802264at2"/>
<comment type="caution">
    <text evidence="12">The sequence shown here is derived from an EMBL/GenBank/DDBJ whole genome shotgun (WGS) entry which is preliminary data.</text>
</comment>
<evidence type="ECO:0000259" key="11">
    <source>
        <dbReference type="PROSITE" id="PS50893"/>
    </source>
</evidence>
<evidence type="ECO:0000256" key="5">
    <source>
        <dbReference type="ARBA" id="ARBA00022741"/>
    </source>
</evidence>
<keyword evidence="5" id="KW-0547">Nucleotide-binding</keyword>
<accession>A0A0C2IEL3</accession>
<dbReference type="GO" id="GO:0043190">
    <property type="term" value="C:ATP-binding cassette (ABC) transporter complex"/>
    <property type="evidence" value="ECO:0007669"/>
    <property type="project" value="InterPro"/>
</dbReference>
<evidence type="ECO:0000256" key="9">
    <source>
        <dbReference type="ARBA" id="ARBA00023065"/>
    </source>
</evidence>
<dbReference type="PROSITE" id="PS50893">
    <property type="entry name" value="ABC_TRANSPORTER_2"/>
    <property type="match status" value="1"/>
</dbReference>
<evidence type="ECO:0000256" key="6">
    <source>
        <dbReference type="ARBA" id="ARBA00022840"/>
    </source>
</evidence>
<evidence type="ECO:0000256" key="8">
    <source>
        <dbReference type="ARBA" id="ARBA00023004"/>
    </source>
</evidence>
<dbReference type="PANTHER" id="PTHR42781:SF5">
    <property type="entry name" value="PUTRESCINE TRANSPORT ATP-BINDING PROTEIN POTG"/>
    <property type="match status" value="1"/>
</dbReference>
<dbReference type="InterPro" id="IPR013611">
    <property type="entry name" value="Transp-assoc_OB_typ2"/>
</dbReference>
<name>A0A0C2IEL3_9PSED</name>
<evidence type="ECO:0000256" key="10">
    <source>
        <dbReference type="ARBA" id="ARBA00023136"/>
    </source>
</evidence>
<dbReference type="SUPFAM" id="SSF50331">
    <property type="entry name" value="MOP-like"/>
    <property type="match status" value="1"/>
</dbReference>
<dbReference type="CDD" id="cd03259">
    <property type="entry name" value="ABC_Carb_Solutes_like"/>
    <property type="match status" value="1"/>
</dbReference>
<dbReference type="GO" id="GO:0015408">
    <property type="term" value="F:ABC-type ferric iron transporter activity"/>
    <property type="evidence" value="ECO:0007669"/>
    <property type="project" value="InterPro"/>
</dbReference>
<evidence type="ECO:0000313" key="13">
    <source>
        <dbReference type="Proteomes" id="UP000031535"/>
    </source>
</evidence>
<dbReference type="FunFam" id="3.40.50.300:FF:000425">
    <property type="entry name" value="Probable ABC transporter, ATP-binding subunit"/>
    <property type="match status" value="1"/>
</dbReference>
<keyword evidence="7" id="KW-1278">Translocase</keyword>
<evidence type="ECO:0000256" key="1">
    <source>
        <dbReference type="ARBA" id="ARBA00022448"/>
    </source>
</evidence>
<dbReference type="SUPFAM" id="SSF52540">
    <property type="entry name" value="P-loop containing nucleoside triphosphate hydrolases"/>
    <property type="match status" value="1"/>
</dbReference>
<organism evidence="12 13">
    <name type="scientific">Pseudomonas batumici</name>
    <dbReference type="NCBI Taxonomy" id="226910"/>
    <lineage>
        <taxon>Bacteria</taxon>
        <taxon>Pseudomonadati</taxon>
        <taxon>Pseudomonadota</taxon>
        <taxon>Gammaproteobacteria</taxon>
        <taxon>Pseudomonadales</taxon>
        <taxon>Pseudomonadaceae</taxon>
        <taxon>Pseudomonas</taxon>
    </lineage>
</organism>
<keyword evidence="8" id="KW-0408">Iron</keyword>
<dbReference type="InterPro" id="IPR003439">
    <property type="entry name" value="ABC_transporter-like_ATP-bd"/>
</dbReference>
<dbReference type="RefSeq" id="WP_040067918.1">
    <property type="nucleotide sequence ID" value="NZ_JXDG01000037.1"/>
</dbReference>
<proteinExistence type="predicted"/>
<protein>
    <submittedName>
        <fullName evidence="12">Ferric iron ABC transporter, ATP-binding protein</fullName>
    </submittedName>
</protein>
<dbReference type="EMBL" id="JXDG01000037">
    <property type="protein sequence ID" value="KIH83407.1"/>
    <property type="molecule type" value="Genomic_DNA"/>
</dbReference>
<dbReference type="InterPro" id="IPR017871">
    <property type="entry name" value="ABC_transporter-like_CS"/>
</dbReference>
<keyword evidence="2" id="KW-1003">Cell membrane</keyword>
<keyword evidence="3" id="KW-0410">Iron transport</keyword>
<sequence>MADVEIRGLRKTFGNTPVLRGVDLSVASGSLVAILGPSGSGKTTLLRLLCGFERGDAGTIQINGQKVCGPNVFVPSEKRHIGYVPQEGALFPHLSVAENIVFGLSRPLRRARHRVAELLELVGLPGDFADRSPHSLSGGQQQRVALARALAPAPALVLLDEPFSSLDAALRVETRQAVAQALSAAGATALLVTHDQSEALSMGNQVAVLWKGELVQVASPEQLYRMPVNPELARFVGDAMLLPGIADGANVGCALGSLRLMAAMPAGPVQVLLRPEQIRLSAVHDGVEWGAGKARGRVLKVDYYGHDACVHLSLLAEPTSSTALIARLPGHLCPRPGDEVAIRVEGEVLAYSHLMEPARTQVL</sequence>
<keyword evidence="10" id="KW-0472">Membrane</keyword>
<dbReference type="AlphaFoldDB" id="A0A0C2IEL3"/>
<reference evidence="12 13" key="1">
    <citation type="submission" date="2015-01" db="EMBL/GenBank/DDBJ databases">
        <title>Complete genome of Pseudomonas batumici UCM B-321 producer of the batumin antibiotic with strong antistaphilococcal and potential anticancer activity.</title>
        <authorList>
            <person name="Klochko V.V."/>
            <person name="Zelena L.B."/>
            <person name="Elena K.A."/>
            <person name="Reva O.N."/>
        </authorList>
    </citation>
    <scope>NUCLEOTIDE SEQUENCE [LARGE SCALE GENOMIC DNA]</scope>
    <source>
        <strain evidence="12 13">UCM B-321</strain>
    </source>
</reference>
<feature type="domain" description="ABC transporter" evidence="11">
    <location>
        <begin position="4"/>
        <end position="236"/>
    </location>
</feature>
<evidence type="ECO:0000256" key="4">
    <source>
        <dbReference type="ARBA" id="ARBA00022519"/>
    </source>
</evidence>
<dbReference type="InterPro" id="IPR050093">
    <property type="entry name" value="ABC_SmlMolc_Importer"/>
</dbReference>
<evidence type="ECO:0000313" key="12">
    <source>
        <dbReference type="EMBL" id="KIH83407.1"/>
    </source>
</evidence>
<keyword evidence="9" id="KW-0406">Ion transport</keyword>
<dbReference type="GO" id="GO:0015697">
    <property type="term" value="P:quaternary ammonium group transport"/>
    <property type="evidence" value="ECO:0007669"/>
    <property type="project" value="UniProtKB-ARBA"/>
</dbReference>
<keyword evidence="6 12" id="KW-0067">ATP-binding</keyword>
<dbReference type="InterPro" id="IPR003593">
    <property type="entry name" value="AAA+_ATPase"/>
</dbReference>
<dbReference type="InterPro" id="IPR008995">
    <property type="entry name" value="Mo/tungstate-bd_C_term_dom"/>
</dbReference>
<dbReference type="STRING" id="226910.UCMB321_2903"/>